<comment type="caution">
    <text evidence="2">The sequence shown here is derived from an EMBL/GenBank/DDBJ whole genome shotgun (WGS) entry which is preliminary data.</text>
</comment>
<dbReference type="OrthoDB" id="303809at2759"/>
<keyword evidence="3" id="KW-1185">Reference proteome</keyword>
<reference evidence="2" key="1">
    <citation type="submission" date="2021-01" db="EMBL/GenBank/DDBJ databases">
        <authorList>
            <consortium name="Genoscope - CEA"/>
            <person name="William W."/>
        </authorList>
    </citation>
    <scope>NUCLEOTIDE SEQUENCE</scope>
</reference>
<evidence type="ECO:0000313" key="2">
    <source>
        <dbReference type="EMBL" id="CAD8176272.1"/>
    </source>
</evidence>
<feature type="transmembrane region" description="Helical" evidence="1">
    <location>
        <begin position="299"/>
        <end position="322"/>
    </location>
</feature>
<evidence type="ECO:0000256" key="1">
    <source>
        <dbReference type="SAM" id="Phobius"/>
    </source>
</evidence>
<keyword evidence="1" id="KW-0812">Transmembrane</keyword>
<keyword evidence="1" id="KW-1133">Transmembrane helix</keyword>
<feature type="transmembrane region" description="Helical" evidence="1">
    <location>
        <begin position="471"/>
        <end position="499"/>
    </location>
</feature>
<dbReference type="AlphaFoldDB" id="A0A8S1VL59"/>
<feature type="transmembrane region" description="Helical" evidence="1">
    <location>
        <begin position="540"/>
        <end position="563"/>
    </location>
</feature>
<feature type="transmembrane region" description="Helical" evidence="1">
    <location>
        <begin position="342"/>
        <end position="359"/>
    </location>
</feature>
<proteinExistence type="predicted"/>
<feature type="transmembrane region" description="Helical" evidence="1">
    <location>
        <begin position="142"/>
        <end position="163"/>
    </location>
</feature>
<organism evidence="2 3">
    <name type="scientific">Paramecium pentaurelia</name>
    <dbReference type="NCBI Taxonomy" id="43138"/>
    <lineage>
        <taxon>Eukaryota</taxon>
        <taxon>Sar</taxon>
        <taxon>Alveolata</taxon>
        <taxon>Ciliophora</taxon>
        <taxon>Intramacronucleata</taxon>
        <taxon>Oligohymenophorea</taxon>
        <taxon>Peniculida</taxon>
        <taxon>Parameciidae</taxon>
        <taxon>Paramecium</taxon>
    </lineage>
</organism>
<dbReference type="EMBL" id="CAJJDO010000064">
    <property type="protein sequence ID" value="CAD8176272.1"/>
    <property type="molecule type" value="Genomic_DNA"/>
</dbReference>
<sequence length="634" mass="76100">MEEQHQLDIGSQVLPLVESQKPYFPPKVLQAELHGKVYKIHKGFQIGSQRCYCCNYHLIQDYFDLFCNIKEFKYNRAAYLYFLQLQQFIFLFCIPCITFLPYAMYFNSQGDECEKMKNCIPSYYNQFSIWNQTQDYFQLDNIYLQIFYLLTILLSSVGVYLMIFGNKHKIFLSNQYSRAFLLQSVMVMYDQDEIKFKQERQALKNHQYIKVHSLDKFQETIKNQTEKYYIQAHLDNQQQVLDAMFQEKVNPRLIQQGTIIIFQSESEKIDFQIQNKDIIVEDGEQRYITQNNAKINCKIILKILGIIIVAILTILSLAFSVYLQAKYLKTNSTLVQANLLKIFLNILFYFQIYFSNLIAKNLLHHNNYQQIYFTCLVIGFKNINRIFTTISNQEAYLQENGIIDNLIILCYLNIVLPNLTTIFDSKYLFNQFKKNYLKRQQRTNLAQIEINKYFEARQLSFELKQYRIFQICLIGQIFMIDFPLIAPLTLLALCIIYWIDKFIFVKHCIPFQNQWEEDNTLEIQKQQYLQFYIMYCFQNFFFFNNPLLIFGMLGYIIFFKIIITRKLDKMVFQNKTTLKPQKLKKYAQQYDLVHIQGEIEYIKHQYLYETFKILKQYLLKKLETTRTQIKDTSI</sequence>
<accession>A0A8S1VL59</accession>
<keyword evidence="1" id="KW-0472">Membrane</keyword>
<evidence type="ECO:0000313" key="3">
    <source>
        <dbReference type="Proteomes" id="UP000689195"/>
    </source>
</evidence>
<evidence type="ECO:0008006" key="4">
    <source>
        <dbReference type="Google" id="ProtNLM"/>
    </source>
</evidence>
<protein>
    <recommendedName>
        <fullName evidence="4">Transmembrane protein</fullName>
    </recommendedName>
</protein>
<feature type="transmembrane region" description="Helical" evidence="1">
    <location>
        <begin position="78"/>
        <end position="102"/>
    </location>
</feature>
<name>A0A8S1VL59_9CILI</name>
<gene>
    <name evidence="2" type="ORF">PPENT_87.1.T0640259</name>
</gene>
<dbReference type="Proteomes" id="UP000689195">
    <property type="component" value="Unassembled WGS sequence"/>
</dbReference>